<feature type="domain" description="Fibronectin type-III" evidence="6">
    <location>
        <begin position="211"/>
        <end position="299"/>
    </location>
</feature>
<dbReference type="InterPro" id="IPR003961">
    <property type="entry name" value="FN3_dom"/>
</dbReference>
<dbReference type="Gene3D" id="2.120.10.30">
    <property type="entry name" value="TolB, C-terminal domain"/>
    <property type="match status" value="3"/>
</dbReference>
<name>A0A7K7T6K9_9TYRA</name>
<dbReference type="InterPro" id="IPR017441">
    <property type="entry name" value="Protein_kinase_ATP_BS"/>
</dbReference>
<proteinExistence type="predicted"/>
<comment type="subcellular location">
    <subcellularLocation>
        <location evidence="1">Membrane</location>
        <topology evidence="1">Single-pass membrane protein</topology>
    </subcellularLocation>
</comment>
<feature type="non-terminal residue" evidence="7">
    <location>
        <position position="2020"/>
    </location>
</feature>
<dbReference type="FunFam" id="2.60.40.10:FF:001018">
    <property type="entry name" value="Tyrosine-protein kinase receptor"/>
    <property type="match status" value="1"/>
</dbReference>
<feature type="domain" description="Fibronectin type-III" evidence="6">
    <location>
        <begin position="958"/>
        <end position="1051"/>
    </location>
</feature>
<dbReference type="InterPro" id="IPR011009">
    <property type="entry name" value="Kinase-like_dom_sf"/>
</dbReference>
<keyword evidence="7" id="KW-0808">Transferase</keyword>
<dbReference type="InterPro" id="IPR011042">
    <property type="entry name" value="6-blade_b-propeller_TolB-like"/>
</dbReference>
<evidence type="ECO:0000259" key="5">
    <source>
        <dbReference type="PROSITE" id="PS50011"/>
    </source>
</evidence>
<feature type="chain" id="PRO_5029747710" evidence="4">
    <location>
        <begin position="33"/>
        <end position="2020"/>
    </location>
</feature>
<dbReference type="Gene3D" id="3.30.200.20">
    <property type="entry name" value="Phosphorylase Kinase, domain 1"/>
    <property type="match status" value="1"/>
</dbReference>
<feature type="domain" description="Fibronectin type-III" evidence="6">
    <location>
        <begin position="115"/>
        <end position="210"/>
    </location>
</feature>
<keyword evidence="3" id="KW-0067">ATP-binding</keyword>
<dbReference type="PROSITE" id="PS50853">
    <property type="entry name" value="FN3"/>
    <property type="match status" value="7"/>
</dbReference>
<evidence type="ECO:0000256" key="4">
    <source>
        <dbReference type="SAM" id="SignalP"/>
    </source>
</evidence>
<keyword evidence="2" id="KW-0677">Repeat</keyword>
<feature type="binding site" evidence="3">
    <location>
        <position position="1999"/>
    </location>
    <ligand>
        <name>ATP</name>
        <dbReference type="ChEBI" id="CHEBI:30616"/>
    </ligand>
</feature>
<dbReference type="InterPro" id="IPR036116">
    <property type="entry name" value="FN3_sf"/>
</dbReference>
<feature type="domain" description="Protein kinase" evidence="5">
    <location>
        <begin position="1964"/>
        <end position="2020"/>
    </location>
</feature>
<dbReference type="FunFam" id="2.60.40.10:FF:000984">
    <property type="entry name" value="Tyrosine-protein kinase receptor"/>
    <property type="match status" value="1"/>
</dbReference>
<dbReference type="EMBL" id="VZSY01000755">
    <property type="protein sequence ID" value="NXA12517.1"/>
    <property type="molecule type" value="Genomic_DNA"/>
</dbReference>
<dbReference type="InterPro" id="IPR013783">
    <property type="entry name" value="Ig-like_fold"/>
</dbReference>
<keyword evidence="7" id="KW-0418">Kinase</keyword>
<feature type="domain" description="Fibronectin type-III" evidence="6">
    <location>
        <begin position="576"/>
        <end position="676"/>
    </location>
</feature>
<dbReference type="SMART" id="SM00060">
    <property type="entry name" value="FN3"/>
    <property type="match status" value="9"/>
</dbReference>
<dbReference type="InterPro" id="IPR000719">
    <property type="entry name" value="Prot_kinase_dom"/>
</dbReference>
<keyword evidence="3" id="KW-0547">Nucleotide-binding</keyword>
<evidence type="ECO:0000256" key="3">
    <source>
        <dbReference type="PROSITE-ProRule" id="PRU10141"/>
    </source>
</evidence>
<gene>
    <name evidence="7" type="primary">Ros1</name>
    <name evidence="7" type="ORF">SAPAEN_R05723</name>
</gene>
<dbReference type="Gene3D" id="2.60.40.10">
    <property type="entry name" value="Immunoglobulins"/>
    <property type="match status" value="7"/>
</dbReference>
<feature type="domain" description="Fibronectin type-III" evidence="6">
    <location>
        <begin position="1055"/>
        <end position="1162"/>
    </location>
</feature>
<keyword evidence="4" id="KW-0732">Signal</keyword>
<sequence>MRNSCLWVFLLNRLAAFYCLWISAANCQGTFSRNCQNLCTSNLEAELGTTNLCNVSDITRACMQGCQFWNATVQINCPLKCNETYTRECETVSCKFGCSRAEDAYGAEAQNYLNKPRAPFASAIGSYTVTLGWKPANASGVKYIIQWKFNHLPGDWRYTEVVSEPSYTVKDLQAFTEYVFRVVWIITSQLQLHSPSSPSYRTHAFGVPATAPVIKDIQSSSPNTVEVSWSPPLFPNGLIIGYNLLLTSKNSKLLRASRGHSFQFYSTFPNTTYRFSIVAVNEFGAGPPAEANITTPASKVKEKATWLFLSRKESLRKRYTENVLEAAQCLPNDIIRHHITGISVNIYQQVVYFSERNSIWVKEVSNMSDISDLMLFYAGWGNIVSISVDWLYRRMYFVMNEKIYVCHLENCTVAEDITPLYVTTPRKVIADPYNGYIFCLLEDGIYRANLPLFPGTASTASPVVRSSTLRAFTINFQSKRLIFFNKTEQTFMSGFLDGSEFHMLRSHVPLNDVESFVYQDNTFTVTDGLSVFQEEVSPVGSSSFNEYIVDCNLMYPEYLGFDNLIFYGTSAQPFPLPTTPRLVTVLFGSDQAVISWRPPEHNIGTSLSAWQNWTYDVKVSSQHPFGEEWVVSNISNTRLTVKDLTSFTVYEVSVRAVSPAGTGPWSESFRGTTLEEAEEEPYMLAVGPEGLWKQRLDSYGPGELLYPHIKNISDLDWYNNTLYWINSMGEVQTCSLNKRKGITENAYVSDVRNARMLALDWLGQCLYWAGKANTIYRKSLRGGHVDVVAHVVFPVKDLAVDSVNGYLYWTTMYSVETTRLNGEEYLMLQEQLQFSGKQVVGLTLDLTYGFLYWLVQDSIYLNLYRASLCKEGCGNVIVTEFAAWSTSDVSQGALKYYSGRLFWINRLQLITTQEITNQSLSIPFSQPAEFTAFTLVHTSLKPLPGNFSFTPKVIPDAVPESSFRIKGSSSSFHITWSPSTKVEWGTVFYCVGLKVLLSLESEQCLHPLNLTMPSYRVDWLEPYSLFDFTVTPYTYWGKASMTSITLQAPEGVPSAPMNPRIYMLQNNLHESDEKVLVEFRWDRPKRDNGVLTQFRIFYQLLNQTGTADTFTEWNASNVKPTLTHFSLKDVLPSLTVRFQVQAFTSVGSGPLSEMAERNSSDIYPVPTLITITANKFFLTDIDSNHTIWELSAKTNVKDICYTANDDKAYYIIEDSLFILNIQNASRFQFFKDTCLHNVAAITIDWIARHLFVAMKTPWNETQIFFIDLELKKKSLKALNTQLGKRNSTISSLFSYPFLSRLYWMEELDYGNRMFYYDILNNTMHHILGYKSVEEKLRNYCSCNVAETELGRPMSIDVSDSKHPQLLFVRGRDEIWASDVDGCHCWRITKIPSFQGKKIGSLTADKKFLYWSMETNEYTEIWLANRESTRHFLHKRENQKLKILAYSSVAQFYPDKRCLIVFVDTEKPTILATTNTSFTLSLPSVTPHAVCPGILQPTLTYLVFLRQITKNCRNPRYCLSALQQKTLEFQGPIAVLGNLEPFSSYAIQVAVKNYYSGEEVLPTGEDTVATTLCGVPEAVHTIKTLVLSDTTINISWSEPLKPNGPLESIRYQISVNLLPPVPAKPLRKSEFSDGMLAWSVTGLQPGTNYSFKVLAFHPDKNWFSESVPVIAKTFETPPAPIKIVPRNTSFQLEWRAPMHINEANFWFELCKWPTKSDWFSPASTTCTAGLVYTCNLTGTLPSTSYFVRVTVVYVTGVKSTSSSTSFKTTAGVPSKPGVPKRAKDTKNCVQWEKADDNGSNLTYYLLESRKQSGNTSKVKSSWEVVYNGSCGSICTWKTKNLEGTFQFRAAAANLLGLGEYSDISKDIIFGEGMSSTLTLSLLVHWEALRVKYMTVSFSVPVWYQRWKSRKQALPGQIVFIKEDKQLAQLRGMAETVGLANACYAVRTLPSQAEIESLPAFPRNKLNLHKLLGSGAFGVVYEGTAIDILADGSGESKVAVKTLKKGATDHEKSEFLKEAHLM</sequence>
<reference evidence="7 8" key="1">
    <citation type="submission" date="2019-09" db="EMBL/GenBank/DDBJ databases">
        <title>Bird 10,000 Genomes (B10K) Project - Family phase.</title>
        <authorList>
            <person name="Zhang G."/>
        </authorList>
    </citation>
    <scope>NUCLEOTIDE SEQUENCE [LARGE SCALE GENOMIC DNA]</scope>
    <source>
        <strain evidence="7">B10K-DU-030-41</strain>
        <tissue evidence="7">Muscle</tissue>
    </source>
</reference>
<dbReference type="GO" id="GO:0016020">
    <property type="term" value="C:membrane"/>
    <property type="evidence" value="ECO:0007669"/>
    <property type="project" value="UniProtKB-SubCell"/>
</dbReference>
<evidence type="ECO:0000313" key="8">
    <source>
        <dbReference type="Proteomes" id="UP000589485"/>
    </source>
</evidence>
<dbReference type="FunFam" id="2.120.10.30:FF:000042">
    <property type="entry name" value="Tyrosine-protein kinase receptor"/>
    <property type="match status" value="1"/>
</dbReference>
<dbReference type="InterPro" id="IPR001245">
    <property type="entry name" value="Ser-Thr/Tyr_kinase_cat_dom"/>
</dbReference>
<dbReference type="Proteomes" id="UP000589485">
    <property type="component" value="Unassembled WGS sequence"/>
</dbReference>
<dbReference type="SMART" id="SM00135">
    <property type="entry name" value="LY"/>
    <property type="match status" value="4"/>
</dbReference>
<dbReference type="SUPFAM" id="SSF63825">
    <property type="entry name" value="YWTD domain"/>
    <property type="match status" value="3"/>
</dbReference>
<comment type="caution">
    <text evidence="7">The sequence shown here is derived from an EMBL/GenBank/DDBJ whole genome shotgun (WGS) entry which is preliminary data.</text>
</comment>
<dbReference type="Pfam" id="PF07714">
    <property type="entry name" value="PK_Tyr_Ser-Thr"/>
    <property type="match status" value="1"/>
</dbReference>
<feature type="signal peptide" evidence="4">
    <location>
        <begin position="1"/>
        <end position="32"/>
    </location>
</feature>
<dbReference type="FunFam" id="2.120.10.30:FF:000044">
    <property type="entry name" value="Tyrosine-protein kinase receptor"/>
    <property type="match status" value="1"/>
</dbReference>
<feature type="domain" description="Fibronectin type-III" evidence="6">
    <location>
        <begin position="1574"/>
        <end position="1678"/>
    </location>
</feature>
<dbReference type="PANTHER" id="PTHR13817">
    <property type="entry name" value="TITIN"/>
    <property type="match status" value="1"/>
</dbReference>
<protein>
    <submittedName>
        <fullName evidence="7">ROS1 kinase</fullName>
    </submittedName>
</protein>
<dbReference type="InterPro" id="IPR000033">
    <property type="entry name" value="LDLR_classB_rpt"/>
</dbReference>
<dbReference type="SUPFAM" id="SSF56112">
    <property type="entry name" value="Protein kinase-like (PK-like)"/>
    <property type="match status" value="1"/>
</dbReference>
<accession>A0A7K7T6K9</accession>
<dbReference type="PROSITE" id="PS00107">
    <property type="entry name" value="PROTEIN_KINASE_ATP"/>
    <property type="match status" value="1"/>
</dbReference>
<feature type="non-terminal residue" evidence="7">
    <location>
        <position position="1"/>
    </location>
</feature>
<evidence type="ECO:0000256" key="2">
    <source>
        <dbReference type="ARBA" id="ARBA00022737"/>
    </source>
</evidence>
<dbReference type="GO" id="GO:0004672">
    <property type="term" value="F:protein kinase activity"/>
    <property type="evidence" value="ECO:0007669"/>
    <property type="project" value="InterPro"/>
</dbReference>
<dbReference type="CDD" id="cd00063">
    <property type="entry name" value="FN3"/>
    <property type="match status" value="6"/>
</dbReference>
<evidence type="ECO:0000256" key="1">
    <source>
        <dbReference type="ARBA" id="ARBA00004167"/>
    </source>
</evidence>
<dbReference type="GO" id="GO:0005524">
    <property type="term" value="F:ATP binding"/>
    <property type="evidence" value="ECO:0007669"/>
    <property type="project" value="UniProtKB-UniRule"/>
</dbReference>
<evidence type="ECO:0000313" key="7">
    <source>
        <dbReference type="EMBL" id="NXA12517.1"/>
    </source>
</evidence>
<organism evidence="7 8">
    <name type="scientific">Sapayoa aenigma</name>
    <name type="common">broad-billed sapayoa</name>
    <dbReference type="NCBI Taxonomy" id="239371"/>
    <lineage>
        <taxon>Eukaryota</taxon>
        <taxon>Metazoa</taxon>
        <taxon>Chordata</taxon>
        <taxon>Craniata</taxon>
        <taxon>Vertebrata</taxon>
        <taxon>Euteleostomi</taxon>
        <taxon>Archelosauria</taxon>
        <taxon>Archosauria</taxon>
        <taxon>Dinosauria</taxon>
        <taxon>Saurischia</taxon>
        <taxon>Theropoda</taxon>
        <taxon>Coelurosauria</taxon>
        <taxon>Aves</taxon>
        <taxon>Neognathae</taxon>
        <taxon>Neoaves</taxon>
        <taxon>Telluraves</taxon>
        <taxon>Australaves</taxon>
        <taxon>Passeriformes</taxon>
        <taxon>Tyrannidae</taxon>
        <taxon>Sapayoa</taxon>
    </lineage>
</organism>
<dbReference type="FunFam" id="2.60.40.10:FF:001024">
    <property type="entry name" value="Tyrosine-protein kinase receptor"/>
    <property type="match status" value="1"/>
</dbReference>
<keyword evidence="8" id="KW-1185">Reference proteome</keyword>
<evidence type="ECO:0000259" key="6">
    <source>
        <dbReference type="PROSITE" id="PS50853"/>
    </source>
</evidence>
<dbReference type="Pfam" id="PF00041">
    <property type="entry name" value="fn3"/>
    <property type="match status" value="4"/>
</dbReference>
<dbReference type="FunFam" id="2.120.10.30:FF:000038">
    <property type="entry name" value="Tyrosine-protein kinase receptor"/>
    <property type="match status" value="1"/>
</dbReference>
<dbReference type="OrthoDB" id="65481at2759"/>
<dbReference type="FunFam" id="2.60.40.10:FF:000882">
    <property type="entry name" value="Tyrosine-protein kinase receptor"/>
    <property type="match status" value="1"/>
</dbReference>
<dbReference type="InterPro" id="IPR050964">
    <property type="entry name" value="Striated_Muscle_Regulatory"/>
</dbReference>
<dbReference type="PROSITE" id="PS50011">
    <property type="entry name" value="PROTEIN_KINASE_DOM"/>
    <property type="match status" value="1"/>
</dbReference>
<dbReference type="PANTHER" id="PTHR13817:SF166">
    <property type="entry name" value="NEURONAL IGCAM-RELATED"/>
    <property type="match status" value="1"/>
</dbReference>
<feature type="domain" description="Fibronectin type-III" evidence="6">
    <location>
        <begin position="1679"/>
        <end position="1771"/>
    </location>
</feature>
<dbReference type="SUPFAM" id="SSF49265">
    <property type="entry name" value="Fibronectin type III"/>
    <property type="match status" value="5"/>
</dbReference>